<evidence type="ECO:0000313" key="1">
    <source>
        <dbReference type="EMBL" id="UQS85825.1"/>
    </source>
</evidence>
<dbReference type="RefSeq" id="WP_249511789.1">
    <property type="nucleotide sequence ID" value="NZ_CP093364.1"/>
</dbReference>
<dbReference type="InterPro" id="IPR018755">
    <property type="entry name" value="Phage_Mu_Gp48"/>
</dbReference>
<dbReference type="EMBL" id="CP093364">
    <property type="protein sequence ID" value="UQS85825.1"/>
    <property type="molecule type" value="Genomic_DNA"/>
</dbReference>
<dbReference type="Proteomes" id="UP000831859">
    <property type="component" value="Plasmid p2unnamed"/>
</dbReference>
<accession>A0ABY4PJK7</accession>
<dbReference type="Pfam" id="PF10076">
    <property type="entry name" value="Phage_Mu_Gp48"/>
    <property type="match status" value="1"/>
</dbReference>
<proteinExistence type="predicted"/>
<keyword evidence="2" id="KW-1185">Reference proteome</keyword>
<keyword evidence="1" id="KW-0614">Plasmid</keyword>
<reference evidence="1 2" key="1">
    <citation type="journal article" date="2022" name="Int. J. Syst. Evol. Microbiol.">
        <title>Apilactobacillus apisilvae sp. nov., Nicolia spurrieriana gen. nov. sp. nov., Bombilactobacillus folatiphilus sp. nov. and Bombilactobacillus thymidiniphilus sp. nov., four new lactic acid bacterial isolates from stingless bees Tetragonula carbonaria and Austroplebeia australis.</title>
        <authorList>
            <person name="Oliphant S.A."/>
            <person name="Watson-Haigh N.S."/>
            <person name="Sumby K.M."/>
            <person name="Gardner J."/>
            <person name="Groom S."/>
            <person name="Jiranek V."/>
        </authorList>
    </citation>
    <scope>NUCLEOTIDE SEQUENCE [LARGE SCALE GENOMIC DNA]</scope>
    <source>
        <strain evidence="1 2">SG5_A10</strain>
    </source>
</reference>
<gene>
    <name evidence="1" type="ORF">MOO46_07745</name>
</gene>
<sequence length="212" mass="24643">MISNLQPDYYTGVYEFEELAKIEDREFNKFDDYLTRQLINLFVSKADEQGIEVFENEYNITTDTTKSLEDRRYQILTRLLPPQPITFPYFKNLLKIIGLKATMTVNAVKQSYKAVVDKANMNAEQINRLNQLIQTYLPADLAKEIYAYIYTKTTLNHYLGIANSTKIKAHADYKHEPFVVKSKFENYVGVANKLKLYAHTDSRKEISNGKTI</sequence>
<protein>
    <submittedName>
        <fullName evidence="1">DUF2313 domain-containing protein</fullName>
    </submittedName>
</protein>
<name>A0ABY4PJK7_9LACO</name>
<evidence type="ECO:0000313" key="2">
    <source>
        <dbReference type="Proteomes" id="UP000831859"/>
    </source>
</evidence>
<organism evidence="1 2">
    <name type="scientific">Apilactobacillus apisilvae</name>
    <dbReference type="NCBI Taxonomy" id="2923364"/>
    <lineage>
        <taxon>Bacteria</taxon>
        <taxon>Bacillati</taxon>
        <taxon>Bacillota</taxon>
        <taxon>Bacilli</taxon>
        <taxon>Lactobacillales</taxon>
        <taxon>Lactobacillaceae</taxon>
        <taxon>Apilactobacillus</taxon>
    </lineage>
</organism>
<geneLocation type="plasmid" evidence="1 2">
    <name>p2unnamed</name>
</geneLocation>